<dbReference type="Gene3D" id="1.20.200.10">
    <property type="entry name" value="Fumarase/aspartase (Central domain)"/>
    <property type="match status" value="1"/>
</dbReference>
<gene>
    <name evidence="2" type="ORF">PT974_00294</name>
</gene>
<evidence type="ECO:0000313" key="2">
    <source>
        <dbReference type="EMBL" id="KAK5997927.1"/>
    </source>
</evidence>
<dbReference type="PANTHER" id="PTHR43172:SF1">
    <property type="entry name" value="ADENYLOSUCCINATE LYASE"/>
    <property type="match status" value="1"/>
</dbReference>
<evidence type="ECO:0000313" key="3">
    <source>
        <dbReference type="Proteomes" id="UP001338125"/>
    </source>
</evidence>
<keyword evidence="1" id="KW-0456">Lyase</keyword>
<dbReference type="Proteomes" id="UP001338125">
    <property type="component" value="Unassembled WGS sequence"/>
</dbReference>
<organism evidence="2 3">
    <name type="scientific">Cladobotryum mycophilum</name>
    <dbReference type="NCBI Taxonomy" id="491253"/>
    <lineage>
        <taxon>Eukaryota</taxon>
        <taxon>Fungi</taxon>
        <taxon>Dikarya</taxon>
        <taxon>Ascomycota</taxon>
        <taxon>Pezizomycotina</taxon>
        <taxon>Sordariomycetes</taxon>
        <taxon>Hypocreomycetidae</taxon>
        <taxon>Hypocreales</taxon>
        <taxon>Hypocreaceae</taxon>
        <taxon>Cladobotryum</taxon>
    </lineage>
</organism>
<accession>A0ABR0T0Q6</accession>
<sequence>MRPCHGHVHALGEAAAATASITHYEVGPQDNVLLRAKEIIGTQVCFLEIFNGDAVKCDQFNQLLCKKSWIPSLLRCLTQTYTRKVNAIISNVIASFSTTAQKIIGSIGHLAGWKEMAIREGPDSNQAASVVKNEGKPNDPVTRIKATVYLRHIWDELDDMSSELYIGRKCSNCRAFLRRA</sequence>
<evidence type="ECO:0000256" key="1">
    <source>
        <dbReference type="ARBA" id="ARBA00023239"/>
    </source>
</evidence>
<dbReference type="Gene3D" id="1.10.275.60">
    <property type="match status" value="1"/>
</dbReference>
<name>A0ABR0T0Q6_9HYPO</name>
<protein>
    <submittedName>
        <fullName evidence="2">Uncharacterized protein</fullName>
    </submittedName>
</protein>
<keyword evidence="3" id="KW-1185">Reference proteome</keyword>
<comment type="caution">
    <text evidence="2">The sequence shown here is derived from an EMBL/GenBank/DDBJ whole genome shotgun (WGS) entry which is preliminary data.</text>
</comment>
<dbReference type="PANTHER" id="PTHR43172">
    <property type="entry name" value="ADENYLOSUCCINATE LYASE"/>
    <property type="match status" value="1"/>
</dbReference>
<reference evidence="2 3" key="1">
    <citation type="submission" date="2024-01" db="EMBL/GenBank/DDBJ databases">
        <title>Complete genome of Cladobotryum mycophilum ATHUM6906.</title>
        <authorList>
            <person name="Christinaki A.C."/>
            <person name="Myridakis A.I."/>
            <person name="Kouvelis V.N."/>
        </authorList>
    </citation>
    <scope>NUCLEOTIDE SEQUENCE [LARGE SCALE GENOMIC DNA]</scope>
    <source>
        <strain evidence="2 3">ATHUM6906</strain>
    </source>
</reference>
<proteinExistence type="predicted"/>
<dbReference type="Gene3D" id="6.10.250.1570">
    <property type="match status" value="1"/>
</dbReference>
<dbReference type="EMBL" id="JAVFKD010000001">
    <property type="protein sequence ID" value="KAK5997927.1"/>
    <property type="molecule type" value="Genomic_DNA"/>
</dbReference>